<feature type="transmembrane region" description="Helical" evidence="6">
    <location>
        <begin position="42"/>
        <end position="60"/>
    </location>
</feature>
<accession>A0A151AFR1</accession>
<comment type="subcellular location">
    <subcellularLocation>
        <location evidence="1">Membrane</location>
        <topology evidence="1">Multi-pass membrane protein</topology>
    </subcellularLocation>
</comment>
<evidence type="ECO:0000259" key="8">
    <source>
        <dbReference type="Pfam" id="PF16916"/>
    </source>
</evidence>
<name>A0A151AFR1_9EURY</name>
<dbReference type="Pfam" id="PF16916">
    <property type="entry name" value="ZT_dimer"/>
    <property type="match status" value="1"/>
</dbReference>
<feature type="transmembrane region" description="Helical" evidence="6">
    <location>
        <begin position="112"/>
        <end position="135"/>
    </location>
</feature>
<dbReference type="OrthoDB" id="8907at2157"/>
<dbReference type="PANTHER" id="PTHR43840:SF15">
    <property type="entry name" value="MITOCHONDRIAL METAL TRANSPORTER 1-RELATED"/>
    <property type="match status" value="1"/>
</dbReference>
<reference evidence="9 10" key="1">
    <citation type="submission" date="2016-02" db="EMBL/GenBank/DDBJ databases">
        <title>Genome sequence of Halalkalicoccus paucihalophilus DSM 24557.</title>
        <authorList>
            <person name="Poehlein A."/>
            <person name="Daniel R."/>
        </authorList>
    </citation>
    <scope>NUCLEOTIDE SEQUENCE [LARGE SCALE GENOMIC DNA]</scope>
    <source>
        <strain evidence="9 10">DSM 24557</strain>
    </source>
</reference>
<evidence type="ECO:0000256" key="6">
    <source>
        <dbReference type="SAM" id="Phobius"/>
    </source>
</evidence>
<comment type="caution">
    <text evidence="9">The sequence shown here is derived from an EMBL/GenBank/DDBJ whole genome shotgun (WGS) entry which is preliminary data.</text>
</comment>
<dbReference type="InterPro" id="IPR002524">
    <property type="entry name" value="Cation_efflux"/>
</dbReference>
<dbReference type="SUPFAM" id="SSF161111">
    <property type="entry name" value="Cation efflux protein transmembrane domain-like"/>
    <property type="match status" value="1"/>
</dbReference>
<protein>
    <submittedName>
        <fullName evidence="9">Ferrous-iron efflux pump FieF</fullName>
    </submittedName>
</protein>
<dbReference type="SUPFAM" id="SSF160240">
    <property type="entry name" value="Cation efflux protein cytoplasmic domain-like"/>
    <property type="match status" value="1"/>
</dbReference>
<dbReference type="EMBL" id="LTAZ01000004">
    <property type="protein sequence ID" value="KYH26498.1"/>
    <property type="molecule type" value="Genomic_DNA"/>
</dbReference>
<keyword evidence="10" id="KW-1185">Reference proteome</keyword>
<dbReference type="InterPro" id="IPR027469">
    <property type="entry name" value="Cation_efflux_TMD_sf"/>
</dbReference>
<sequence length="307" mass="32985">MSRASAVRRVGLLVLGANLGLVVAKAIVWFRTGSLAVGSEAVNSLTDVIYSFVILAGLYLTTQPPDTDHPHGHERIEPLVSLFIAMAIFAAGGVILWQAARALYAGEIAVTTGPAAVVVLVGAGAVKLGLYRFCLRVGNEHNSPAIVATGLDSRNDVLTVVAALVGVLGARAGLPILDPLAAIVVSAGIFYTGWDVLRDNVDYLIGRAPPEDLHAEIVRRTIVHPDVEGVHDVVAHYVGPEIDVSLHIEVEGERTLLEAHEIESEIVETVRELPEIDDVFVHIDPKELGEWKEDAEADRLLEFEKDD</sequence>
<dbReference type="Proteomes" id="UP000075321">
    <property type="component" value="Unassembled WGS sequence"/>
</dbReference>
<evidence type="ECO:0000313" key="9">
    <source>
        <dbReference type="EMBL" id="KYH26498.1"/>
    </source>
</evidence>
<dbReference type="Pfam" id="PF01545">
    <property type="entry name" value="Cation_efflux"/>
    <property type="match status" value="1"/>
</dbReference>
<dbReference type="PANTHER" id="PTHR43840">
    <property type="entry name" value="MITOCHONDRIAL METAL TRANSPORTER 1-RELATED"/>
    <property type="match status" value="1"/>
</dbReference>
<keyword evidence="4 6" id="KW-1133">Transmembrane helix</keyword>
<feature type="transmembrane region" description="Helical" evidence="6">
    <location>
        <begin position="12"/>
        <end position="30"/>
    </location>
</feature>
<proteinExistence type="predicted"/>
<keyword evidence="2" id="KW-0813">Transport</keyword>
<dbReference type="InterPro" id="IPR036837">
    <property type="entry name" value="Cation_efflux_CTD_sf"/>
</dbReference>
<feature type="transmembrane region" description="Helical" evidence="6">
    <location>
        <begin position="80"/>
        <end position="100"/>
    </location>
</feature>
<dbReference type="InterPro" id="IPR058533">
    <property type="entry name" value="Cation_efflux_TM"/>
</dbReference>
<dbReference type="Gene3D" id="3.30.70.1350">
    <property type="entry name" value="Cation efflux protein, cytoplasmic domain"/>
    <property type="match status" value="1"/>
</dbReference>
<feature type="domain" description="Cation efflux protein cytoplasmic" evidence="8">
    <location>
        <begin position="209"/>
        <end position="285"/>
    </location>
</feature>
<evidence type="ECO:0000256" key="4">
    <source>
        <dbReference type="ARBA" id="ARBA00022989"/>
    </source>
</evidence>
<keyword evidence="5 6" id="KW-0472">Membrane</keyword>
<dbReference type="NCBIfam" id="TIGR01297">
    <property type="entry name" value="CDF"/>
    <property type="match status" value="1"/>
</dbReference>
<keyword evidence="3 6" id="KW-0812">Transmembrane</keyword>
<dbReference type="PATRIC" id="fig|1008153.3.peg.1618"/>
<dbReference type="GO" id="GO:0016020">
    <property type="term" value="C:membrane"/>
    <property type="evidence" value="ECO:0007669"/>
    <property type="project" value="UniProtKB-SubCell"/>
</dbReference>
<evidence type="ECO:0000313" key="10">
    <source>
        <dbReference type="Proteomes" id="UP000075321"/>
    </source>
</evidence>
<evidence type="ECO:0000256" key="2">
    <source>
        <dbReference type="ARBA" id="ARBA00022448"/>
    </source>
</evidence>
<organism evidence="9 10">
    <name type="scientific">Halalkalicoccus paucihalophilus</name>
    <dbReference type="NCBI Taxonomy" id="1008153"/>
    <lineage>
        <taxon>Archaea</taxon>
        <taxon>Methanobacteriati</taxon>
        <taxon>Methanobacteriota</taxon>
        <taxon>Stenosarchaea group</taxon>
        <taxon>Halobacteria</taxon>
        <taxon>Halobacteriales</taxon>
        <taxon>Halococcaceae</taxon>
        <taxon>Halalkalicoccus</taxon>
    </lineage>
</organism>
<dbReference type="InterPro" id="IPR050291">
    <property type="entry name" value="CDF_Transporter"/>
</dbReference>
<evidence type="ECO:0000259" key="7">
    <source>
        <dbReference type="Pfam" id="PF01545"/>
    </source>
</evidence>
<evidence type="ECO:0000256" key="5">
    <source>
        <dbReference type="ARBA" id="ARBA00023136"/>
    </source>
</evidence>
<feature type="domain" description="Cation efflux protein transmembrane" evidence="7">
    <location>
        <begin position="13"/>
        <end position="205"/>
    </location>
</feature>
<dbReference type="InterPro" id="IPR027470">
    <property type="entry name" value="Cation_efflux_CTD"/>
</dbReference>
<dbReference type="GO" id="GO:0008324">
    <property type="term" value="F:monoatomic cation transmembrane transporter activity"/>
    <property type="evidence" value="ECO:0007669"/>
    <property type="project" value="InterPro"/>
</dbReference>
<gene>
    <name evidence="9" type="primary">fieF_2</name>
    <name evidence="9" type="ORF">HAPAU_15960</name>
</gene>
<dbReference type="AlphaFoldDB" id="A0A151AFR1"/>
<dbReference type="Gene3D" id="1.20.1510.10">
    <property type="entry name" value="Cation efflux protein transmembrane domain"/>
    <property type="match status" value="1"/>
</dbReference>
<evidence type="ECO:0000256" key="3">
    <source>
        <dbReference type="ARBA" id="ARBA00022692"/>
    </source>
</evidence>
<evidence type="ECO:0000256" key="1">
    <source>
        <dbReference type="ARBA" id="ARBA00004141"/>
    </source>
</evidence>
<dbReference type="RefSeq" id="WP_066381257.1">
    <property type="nucleotide sequence ID" value="NZ_LTAZ01000004.1"/>
</dbReference>